<reference evidence="5" key="1">
    <citation type="submission" date="2019-07" db="EMBL/GenBank/DDBJ databases">
        <title>Annotation for the trematode Paragonimus miyazaki's.</title>
        <authorList>
            <person name="Choi Y.-J."/>
        </authorList>
    </citation>
    <scope>NUCLEOTIDE SEQUENCE</scope>
    <source>
        <strain evidence="5">Japan</strain>
    </source>
</reference>
<keyword evidence="1" id="KW-0677">Repeat</keyword>
<dbReference type="SUPFAM" id="SSF49854">
    <property type="entry name" value="Spermadhesin, CUB domain"/>
    <property type="match status" value="2"/>
</dbReference>
<dbReference type="PANTHER" id="PTHR24251:SF50">
    <property type="entry name" value="ATTRACTIN-LIKE 1A"/>
    <property type="match status" value="1"/>
</dbReference>
<comment type="caution">
    <text evidence="3">Lacks conserved residue(s) required for the propagation of feature annotation.</text>
</comment>
<organism evidence="5 6">
    <name type="scientific">Paragonimus skrjabini miyazakii</name>
    <dbReference type="NCBI Taxonomy" id="59628"/>
    <lineage>
        <taxon>Eukaryota</taxon>
        <taxon>Metazoa</taxon>
        <taxon>Spiralia</taxon>
        <taxon>Lophotrochozoa</taxon>
        <taxon>Platyhelminthes</taxon>
        <taxon>Trematoda</taxon>
        <taxon>Digenea</taxon>
        <taxon>Plagiorchiida</taxon>
        <taxon>Troglotremata</taxon>
        <taxon>Troglotrematidae</taxon>
        <taxon>Paragonimus</taxon>
    </lineage>
</organism>
<dbReference type="AlphaFoldDB" id="A0A8S9YV33"/>
<keyword evidence="6" id="KW-1185">Reference proteome</keyword>
<evidence type="ECO:0000256" key="1">
    <source>
        <dbReference type="ARBA" id="ARBA00022737"/>
    </source>
</evidence>
<proteinExistence type="predicted"/>
<evidence type="ECO:0000313" key="6">
    <source>
        <dbReference type="Proteomes" id="UP000822476"/>
    </source>
</evidence>
<dbReference type="EMBL" id="JTDE01002728">
    <property type="protein sequence ID" value="KAF7256970.1"/>
    <property type="molecule type" value="Genomic_DNA"/>
</dbReference>
<name>A0A8S9YV33_9TREM</name>
<feature type="domain" description="CUB" evidence="4">
    <location>
        <begin position="139"/>
        <end position="237"/>
    </location>
</feature>
<dbReference type="Pfam" id="PF00431">
    <property type="entry name" value="CUB"/>
    <property type="match status" value="1"/>
</dbReference>
<dbReference type="PANTHER" id="PTHR24251">
    <property type="entry name" value="OVOCHYMASE-RELATED"/>
    <property type="match status" value="1"/>
</dbReference>
<feature type="domain" description="CUB" evidence="4">
    <location>
        <begin position="10"/>
        <end position="123"/>
    </location>
</feature>
<evidence type="ECO:0000256" key="2">
    <source>
        <dbReference type="ARBA" id="ARBA00023157"/>
    </source>
</evidence>
<comment type="caution">
    <text evidence="5">The sequence shown here is derived from an EMBL/GenBank/DDBJ whole genome shotgun (WGS) entry which is preliminary data.</text>
</comment>
<dbReference type="Proteomes" id="UP000822476">
    <property type="component" value="Unassembled WGS sequence"/>
</dbReference>
<keyword evidence="2" id="KW-1015">Disulfide bond</keyword>
<protein>
    <recommendedName>
        <fullName evidence="4">CUB domain-containing protein</fullName>
    </recommendedName>
</protein>
<accession>A0A8S9YV33</accession>
<dbReference type="SMART" id="SM00042">
    <property type="entry name" value="CUB"/>
    <property type="match status" value="2"/>
</dbReference>
<dbReference type="InterPro" id="IPR000859">
    <property type="entry name" value="CUB_dom"/>
</dbReference>
<dbReference type="InterPro" id="IPR035914">
    <property type="entry name" value="Sperma_CUB_dom_sf"/>
</dbReference>
<dbReference type="PROSITE" id="PS01180">
    <property type="entry name" value="CUB"/>
    <property type="match status" value="2"/>
</dbReference>
<dbReference type="Gene3D" id="2.60.120.290">
    <property type="entry name" value="Spermadhesin, CUB domain"/>
    <property type="match status" value="2"/>
</dbReference>
<evidence type="ECO:0000259" key="4">
    <source>
        <dbReference type="PROSITE" id="PS01180"/>
    </source>
</evidence>
<gene>
    <name evidence="5" type="ORF">EG68_06071</name>
</gene>
<dbReference type="OrthoDB" id="6022136at2759"/>
<sequence>MLVKKLYSGCNVTLSGSNGNFTSPGYPGRYPSNTICFWEIKVDPGKRIHLLFDPINLPGPSEYMPSDNILLYDGPTCTAPVAGMVLSSERKHFFSSSNQMAIMFISYSYLNEVHNFFASYTAEEPDTSVKESTFIPQFCGANYTTATGSISFFDAADRPCSWMIEVEEGHVIFLNIFYIVTSSIGRYGIYDGNSCLMNTTHSYGGHLLSGADVFKSSGNRLTLLTDRAAFNATYVSD</sequence>
<evidence type="ECO:0000256" key="3">
    <source>
        <dbReference type="PROSITE-ProRule" id="PRU00059"/>
    </source>
</evidence>
<evidence type="ECO:0000313" key="5">
    <source>
        <dbReference type="EMBL" id="KAF7256970.1"/>
    </source>
</evidence>
<dbReference type="CDD" id="cd00041">
    <property type="entry name" value="CUB"/>
    <property type="match status" value="1"/>
</dbReference>